<feature type="compositionally biased region" description="Polar residues" evidence="1">
    <location>
        <begin position="407"/>
        <end position="417"/>
    </location>
</feature>
<feature type="region of interest" description="Disordered" evidence="1">
    <location>
        <begin position="407"/>
        <end position="436"/>
    </location>
</feature>
<dbReference type="OrthoDB" id="3199068at2759"/>
<reference evidence="2 3" key="1">
    <citation type="journal article" date="2019" name="Nat. Ecol. Evol.">
        <title>Megaphylogeny resolves global patterns of mushroom evolution.</title>
        <authorList>
            <person name="Varga T."/>
            <person name="Krizsan K."/>
            <person name="Foldi C."/>
            <person name="Dima B."/>
            <person name="Sanchez-Garcia M."/>
            <person name="Sanchez-Ramirez S."/>
            <person name="Szollosi G.J."/>
            <person name="Szarkandi J.G."/>
            <person name="Papp V."/>
            <person name="Albert L."/>
            <person name="Andreopoulos W."/>
            <person name="Angelini C."/>
            <person name="Antonin V."/>
            <person name="Barry K.W."/>
            <person name="Bougher N.L."/>
            <person name="Buchanan P."/>
            <person name="Buyck B."/>
            <person name="Bense V."/>
            <person name="Catcheside P."/>
            <person name="Chovatia M."/>
            <person name="Cooper J."/>
            <person name="Damon W."/>
            <person name="Desjardin D."/>
            <person name="Finy P."/>
            <person name="Geml J."/>
            <person name="Haridas S."/>
            <person name="Hughes K."/>
            <person name="Justo A."/>
            <person name="Karasinski D."/>
            <person name="Kautmanova I."/>
            <person name="Kiss B."/>
            <person name="Kocsube S."/>
            <person name="Kotiranta H."/>
            <person name="LaButti K.M."/>
            <person name="Lechner B.E."/>
            <person name="Liimatainen K."/>
            <person name="Lipzen A."/>
            <person name="Lukacs Z."/>
            <person name="Mihaltcheva S."/>
            <person name="Morgado L.N."/>
            <person name="Niskanen T."/>
            <person name="Noordeloos M.E."/>
            <person name="Ohm R.A."/>
            <person name="Ortiz-Santana B."/>
            <person name="Ovrebo C."/>
            <person name="Racz N."/>
            <person name="Riley R."/>
            <person name="Savchenko A."/>
            <person name="Shiryaev A."/>
            <person name="Soop K."/>
            <person name="Spirin V."/>
            <person name="Szebenyi C."/>
            <person name="Tomsovsky M."/>
            <person name="Tulloss R.E."/>
            <person name="Uehling J."/>
            <person name="Grigoriev I.V."/>
            <person name="Vagvolgyi C."/>
            <person name="Papp T."/>
            <person name="Martin F.M."/>
            <person name="Miettinen O."/>
            <person name="Hibbett D.S."/>
            <person name="Nagy L.G."/>
        </authorList>
    </citation>
    <scope>NUCLEOTIDE SEQUENCE [LARGE SCALE GENOMIC DNA]</scope>
    <source>
        <strain evidence="2 3">CBS 121175</strain>
    </source>
</reference>
<dbReference type="Proteomes" id="UP000307440">
    <property type="component" value="Unassembled WGS sequence"/>
</dbReference>
<dbReference type="STRING" id="230819.A0A5C3KT18"/>
<feature type="region of interest" description="Disordered" evidence="1">
    <location>
        <begin position="297"/>
        <end position="390"/>
    </location>
</feature>
<evidence type="ECO:0000256" key="1">
    <source>
        <dbReference type="SAM" id="MobiDB-lite"/>
    </source>
</evidence>
<organism evidence="2 3">
    <name type="scientific">Coprinopsis marcescibilis</name>
    <name type="common">Agaric fungus</name>
    <name type="synonym">Psathyrella marcescibilis</name>
    <dbReference type="NCBI Taxonomy" id="230819"/>
    <lineage>
        <taxon>Eukaryota</taxon>
        <taxon>Fungi</taxon>
        <taxon>Dikarya</taxon>
        <taxon>Basidiomycota</taxon>
        <taxon>Agaricomycotina</taxon>
        <taxon>Agaricomycetes</taxon>
        <taxon>Agaricomycetidae</taxon>
        <taxon>Agaricales</taxon>
        <taxon>Agaricineae</taxon>
        <taxon>Psathyrellaceae</taxon>
        <taxon>Coprinopsis</taxon>
    </lineage>
</organism>
<dbReference type="EMBL" id="ML210215">
    <property type="protein sequence ID" value="TFK23596.1"/>
    <property type="molecule type" value="Genomic_DNA"/>
</dbReference>
<accession>A0A5C3KT18</accession>
<feature type="compositionally biased region" description="Basic and acidic residues" evidence="1">
    <location>
        <begin position="337"/>
        <end position="347"/>
    </location>
</feature>
<protein>
    <recommendedName>
        <fullName evidence="4">BTB domain-containing protein</fullName>
    </recommendedName>
</protein>
<keyword evidence="3" id="KW-1185">Reference proteome</keyword>
<evidence type="ECO:0000313" key="3">
    <source>
        <dbReference type="Proteomes" id="UP000307440"/>
    </source>
</evidence>
<dbReference type="AlphaFoldDB" id="A0A5C3KT18"/>
<evidence type="ECO:0008006" key="4">
    <source>
        <dbReference type="Google" id="ProtNLM"/>
    </source>
</evidence>
<evidence type="ECO:0000313" key="2">
    <source>
        <dbReference type="EMBL" id="TFK23596.1"/>
    </source>
</evidence>
<gene>
    <name evidence="2" type="ORF">FA15DRAFT_620526</name>
</gene>
<name>A0A5C3KT18_COPMA</name>
<feature type="compositionally biased region" description="Polar residues" evidence="1">
    <location>
        <begin position="426"/>
        <end position="436"/>
    </location>
</feature>
<proteinExistence type="predicted"/>
<feature type="compositionally biased region" description="Polar residues" evidence="1">
    <location>
        <begin position="305"/>
        <end position="334"/>
    </location>
</feature>
<sequence length="436" mass="49142">MISTMTEPGVVLECSFHREYFWDLLTFKVENVLIRVPSYRFGQSKTFVKKHGIDIGRKGPLDSCNEEPIELEVELVDFEHFVKAMYPIVPFYSGDPELTKDEWISVLRLSTKWFFSDMREVAIRKLTEMEMDPIDRVCLGKELHIHRWLLTGYEYLVTRKEIITEEEAERIGWRTALKVSGLTIRRLRECHPPGVAETFDVDISTARVMGSSYVRDQESSMASQQGRAAAERVRKLEAEKKEKKEIVVISTDTAAITKEQNSGIDAVSTQLTSKTEAVQVQPVEVVLESDTAQSLALTGPRGEVSKTSRSLLSRNQPAQAFKEQSQHTIPNSVTAKLGKEEETDRVESQSSLDPPDVPLWGLQVSSRKALVSRSRNGRNEGKPDGRGACIAKEAKRSVSWASIVASQEQNSPLSQDKLNSKDSDSDWGTTLTWLKY</sequence>